<dbReference type="InterPro" id="IPR035903">
    <property type="entry name" value="HesB-like_dom_sf"/>
</dbReference>
<name>A0A6N9Q884_9BACL</name>
<dbReference type="Gene3D" id="2.60.300.12">
    <property type="entry name" value="HesB-like domain"/>
    <property type="match status" value="1"/>
</dbReference>
<evidence type="ECO:0000313" key="3">
    <source>
        <dbReference type="Proteomes" id="UP000448943"/>
    </source>
</evidence>
<reference evidence="2 3" key="1">
    <citation type="submission" date="2019-01" db="EMBL/GenBank/DDBJ databases">
        <title>Chengkuizengella sp. nov., isolated from deep-sea sediment of East Pacific Ocean.</title>
        <authorList>
            <person name="Yang J."/>
            <person name="Lai Q."/>
            <person name="Shao Z."/>
        </authorList>
    </citation>
    <scope>NUCLEOTIDE SEQUENCE [LARGE SCALE GENOMIC DNA]</scope>
    <source>
        <strain evidence="2 3">YPA3-1-1</strain>
    </source>
</reference>
<dbReference type="EMBL" id="SIJB01000047">
    <property type="protein sequence ID" value="NBI30960.1"/>
    <property type="molecule type" value="Genomic_DNA"/>
</dbReference>
<sequence>MQITITESAKNELMNKVNTDQYYIKLAHDAEGCGCIMSGVAQLWIVDEKDEFDLESNSEPFSILYDSRHEVFFEQEMKLDYIPNKKSFSLSSKQQIYNASMNLYKK</sequence>
<gene>
    <name evidence="2" type="ORF">ERL59_18575</name>
</gene>
<feature type="domain" description="Core" evidence="1">
    <location>
        <begin position="1"/>
        <end position="103"/>
    </location>
</feature>
<dbReference type="AlphaFoldDB" id="A0A6N9Q884"/>
<evidence type="ECO:0000313" key="2">
    <source>
        <dbReference type="EMBL" id="NBI30960.1"/>
    </source>
</evidence>
<evidence type="ECO:0000259" key="1">
    <source>
        <dbReference type="Pfam" id="PF01521"/>
    </source>
</evidence>
<protein>
    <submittedName>
        <fullName evidence="2">Iron-sulfur cluster biosynthesis family protein</fullName>
    </submittedName>
</protein>
<comment type="caution">
    <text evidence="2">The sequence shown here is derived from an EMBL/GenBank/DDBJ whole genome shotgun (WGS) entry which is preliminary data.</text>
</comment>
<keyword evidence="3" id="KW-1185">Reference proteome</keyword>
<dbReference type="SUPFAM" id="SSF89360">
    <property type="entry name" value="HesB-like domain"/>
    <property type="match status" value="1"/>
</dbReference>
<dbReference type="Proteomes" id="UP000448943">
    <property type="component" value="Unassembled WGS sequence"/>
</dbReference>
<proteinExistence type="predicted"/>
<dbReference type="InterPro" id="IPR000361">
    <property type="entry name" value="ATAP_core_dom"/>
</dbReference>
<dbReference type="OrthoDB" id="2361087at2"/>
<dbReference type="Pfam" id="PF01521">
    <property type="entry name" value="Fe-S_biosyn"/>
    <property type="match status" value="1"/>
</dbReference>
<organism evidence="2 3">
    <name type="scientific">Chengkuizengella marina</name>
    <dbReference type="NCBI Taxonomy" id="2507566"/>
    <lineage>
        <taxon>Bacteria</taxon>
        <taxon>Bacillati</taxon>
        <taxon>Bacillota</taxon>
        <taxon>Bacilli</taxon>
        <taxon>Bacillales</taxon>
        <taxon>Paenibacillaceae</taxon>
        <taxon>Chengkuizengella</taxon>
    </lineage>
</organism>
<accession>A0A6N9Q884</accession>
<dbReference type="RefSeq" id="WP_160647768.1">
    <property type="nucleotide sequence ID" value="NZ_SIJB01000047.1"/>
</dbReference>